<dbReference type="Proteomes" id="UP001054837">
    <property type="component" value="Unassembled WGS sequence"/>
</dbReference>
<organism evidence="2 3">
    <name type="scientific">Caerostris darwini</name>
    <dbReference type="NCBI Taxonomy" id="1538125"/>
    <lineage>
        <taxon>Eukaryota</taxon>
        <taxon>Metazoa</taxon>
        <taxon>Ecdysozoa</taxon>
        <taxon>Arthropoda</taxon>
        <taxon>Chelicerata</taxon>
        <taxon>Arachnida</taxon>
        <taxon>Araneae</taxon>
        <taxon>Araneomorphae</taxon>
        <taxon>Entelegynae</taxon>
        <taxon>Araneoidea</taxon>
        <taxon>Araneidae</taxon>
        <taxon>Caerostris</taxon>
    </lineage>
</organism>
<dbReference type="AlphaFoldDB" id="A0AAV4MJM2"/>
<evidence type="ECO:0000256" key="1">
    <source>
        <dbReference type="SAM" id="MobiDB-lite"/>
    </source>
</evidence>
<keyword evidence="3" id="KW-1185">Reference proteome</keyword>
<evidence type="ECO:0000313" key="3">
    <source>
        <dbReference type="Proteomes" id="UP001054837"/>
    </source>
</evidence>
<proteinExistence type="predicted"/>
<protein>
    <submittedName>
        <fullName evidence="2">Uncharacterized protein</fullName>
    </submittedName>
</protein>
<dbReference type="EMBL" id="BPLQ01000535">
    <property type="protein sequence ID" value="GIX72505.1"/>
    <property type="molecule type" value="Genomic_DNA"/>
</dbReference>
<sequence length="90" mass="10151">MIKAFEINSPRQPRDARSKKHSLVIKRIETIFSPQQSISNVTGGRQLIIETDALLQPDTTGAQNAQGTEDVRIRRFPPGFLSEKRADDYV</sequence>
<comment type="caution">
    <text evidence="2">The sequence shown here is derived from an EMBL/GenBank/DDBJ whole genome shotgun (WGS) entry which is preliminary data.</text>
</comment>
<accession>A0AAV4MJM2</accession>
<gene>
    <name evidence="2" type="ORF">CDAR_230301</name>
</gene>
<evidence type="ECO:0000313" key="2">
    <source>
        <dbReference type="EMBL" id="GIX72505.1"/>
    </source>
</evidence>
<name>A0AAV4MJM2_9ARAC</name>
<reference evidence="2 3" key="1">
    <citation type="submission" date="2021-06" db="EMBL/GenBank/DDBJ databases">
        <title>Caerostris darwini draft genome.</title>
        <authorList>
            <person name="Kono N."/>
            <person name="Arakawa K."/>
        </authorList>
    </citation>
    <scope>NUCLEOTIDE SEQUENCE [LARGE SCALE GENOMIC DNA]</scope>
</reference>
<feature type="region of interest" description="Disordered" evidence="1">
    <location>
        <begin position="1"/>
        <end position="20"/>
    </location>
</feature>